<dbReference type="EMBL" id="KK198762">
    <property type="protein sequence ID" value="KCW52052.1"/>
    <property type="molecule type" value="Genomic_DNA"/>
</dbReference>
<gene>
    <name evidence="1" type="ORF">EUGRSUZ_J01492</name>
</gene>
<name>A0A059ADA0_EUCGR</name>
<sequence length="168" mass="18600">MIGWPKFRCQRPMNAPAQPFHTVGIIVKLPPSAPPSPWTTELFDCMDDPFVVVACCFPCVTFGQIAEIACGTSGLLYGGIQFIISCLCLLSCTCRTKLRNRFNLIESPAPDCITHFFCECCALSEGYKELKNRGLDSSIGWQGNAANMQNVQYQVVMVPPMHQQAMRA</sequence>
<dbReference type="AlphaFoldDB" id="A0A059ADA0"/>
<dbReference type="Pfam" id="PF04749">
    <property type="entry name" value="PLAC8"/>
    <property type="match status" value="1"/>
</dbReference>
<proteinExistence type="predicted"/>
<evidence type="ECO:0000313" key="1">
    <source>
        <dbReference type="EMBL" id="KCW52052.1"/>
    </source>
</evidence>
<accession>A0A059ADA0</accession>
<dbReference type="InterPro" id="IPR006461">
    <property type="entry name" value="PLAC_motif_containing"/>
</dbReference>
<reference evidence="1" key="1">
    <citation type="submission" date="2013-07" db="EMBL/GenBank/DDBJ databases">
        <title>The genome of Eucalyptus grandis.</title>
        <authorList>
            <person name="Schmutz J."/>
            <person name="Hayes R."/>
            <person name="Myburg A."/>
            <person name="Tuskan G."/>
            <person name="Grattapaglia D."/>
            <person name="Rokhsar D.S."/>
        </authorList>
    </citation>
    <scope>NUCLEOTIDE SEQUENCE</scope>
    <source>
        <tissue evidence="1">Leaf extractions</tissue>
    </source>
</reference>
<protein>
    <submittedName>
        <fullName evidence="1">Uncharacterized protein</fullName>
    </submittedName>
</protein>
<organism evidence="1">
    <name type="scientific">Eucalyptus grandis</name>
    <name type="common">Flooded gum</name>
    <dbReference type="NCBI Taxonomy" id="71139"/>
    <lineage>
        <taxon>Eukaryota</taxon>
        <taxon>Viridiplantae</taxon>
        <taxon>Streptophyta</taxon>
        <taxon>Embryophyta</taxon>
        <taxon>Tracheophyta</taxon>
        <taxon>Spermatophyta</taxon>
        <taxon>Magnoliopsida</taxon>
        <taxon>eudicotyledons</taxon>
        <taxon>Gunneridae</taxon>
        <taxon>Pentapetalae</taxon>
        <taxon>rosids</taxon>
        <taxon>malvids</taxon>
        <taxon>Myrtales</taxon>
        <taxon>Myrtaceae</taxon>
        <taxon>Myrtoideae</taxon>
        <taxon>Eucalypteae</taxon>
        <taxon>Eucalyptus</taxon>
    </lineage>
</organism>
<dbReference type="NCBIfam" id="TIGR01571">
    <property type="entry name" value="A_thal_Cys_rich"/>
    <property type="match status" value="1"/>
</dbReference>
<dbReference type="InParanoid" id="A0A059ADA0"/>
<dbReference type="PANTHER" id="PTHR15907">
    <property type="entry name" value="DUF614 FAMILY PROTEIN-RELATED"/>
    <property type="match status" value="1"/>
</dbReference>
<dbReference type="Gramene" id="KCW52052">
    <property type="protein sequence ID" value="KCW52052"/>
    <property type="gene ID" value="EUGRSUZ_J01492"/>
</dbReference>